<dbReference type="GO" id="GO:0009380">
    <property type="term" value="C:excinuclease repair complex"/>
    <property type="evidence" value="ECO:0007669"/>
    <property type="project" value="InterPro"/>
</dbReference>
<evidence type="ECO:0000256" key="12">
    <source>
        <dbReference type="ARBA" id="ARBA00023125"/>
    </source>
</evidence>
<dbReference type="PANTHER" id="PTHR43152">
    <property type="entry name" value="UVRABC SYSTEM PROTEIN A"/>
    <property type="match status" value="1"/>
</dbReference>
<dbReference type="InterPro" id="IPR003439">
    <property type="entry name" value="ABC_transporter-like_ATP-bd"/>
</dbReference>
<dbReference type="Gene3D" id="3.30.1490.20">
    <property type="entry name" value="ATP-grasp fold, A domain"/>
    <property type="match status" value="1"/>
</dbReference>
<dbReference type="OrthoDB" id="9809851at2"/>
<dbReference type="NCBIfam" id="TIGR00630">
    <property type="entry name" value="uvra"/>
    <property type="match status" value="1"/>
</dbReference>
<reference evidence="18" key="2">
    <citation type="submission" date="2020-09" db="EMBL/GenBank/DDBJ databases">
        <authorList>
            <person name="Sun Q."/>
            <person name="Zhou Y."/>
        </authorList>
    </citation>
    <scope>NUCLEOTIDE SEQUENCE</scope>
    <source>
        <strain evidence="18">CGMCC 1.15425</strain>
    </source>
</reference>
<keyword evidence="5" id="KW-0547">Nucleotide-binding</keyword>
<dbReference type="RefSeq" id="WP_068813132.1">
    <property type="nucleotide sequence ID" value="NZ_BMIY01000005.1"/>
</dbReference>
<accession>A0A917GV45</accession>
<dbReference type="Gene3D" id="3.30.190.20">
    <property type="match status" value="1"/>
</dbReference>
<keyword evidence="9" id="KW-0862">Zinc</keyword>
<keyword evidence="13" id="KW-0234">DNA repair</keyword>
<keyword evidence="3" id="KW-0479">Metal-binding</keyword>
<dbReference type="GO" id="GO:0004518">
    <property type="term" value="F:nuclease activity"/>
    <property type="evidence" value="ECO:0007669"/>
    <property type="project" value="UniProtKB-KW"/>
</dbReference>
<dbReference type="GO" id="GO:0006289">
    <property type="term" value="P:nucleotide-excision repair"/>
    <property type="evidence" value="ECO:0007669"/>
    <property type="project" value="InterPro"/>
</dbReference>
<evidence type="ECO:0000256" key="9">
    <source>
        <dbReference type="ARBA" id="ARBA00022833"/>
    </source>
</evidence>
<evidence type="ECO:0000256" key="14">
    <source>
        <dbReference type="ARBA" id="ARBA00038000"/>
    </source>
</evidence>
<dbReference type="InterPro" id="IPR013815">
    <property type="entry name" value="ATP_grasp_subdomain_1"/>
</dbReference>
<evidence type="ECO:0000256" key="5">
    <source>
        <dbReference type="ARBA" id="ARBA00022741"/>
    </source>
</evidence>
<gene>
    <name evidence="18" type="ORF">GCM10011403_13580</name>
</gene>
<evidence type="ECO:0000259" key="17">
    <source>
        <dbReference type="PROSITE" id="PS50893"/>
    </source>
</evidence>
<evidence type="ECO:0000256" key="4">
    <source>
        <dbReference type="ARBA" id="ARBA00022737"/>
    </source>
</evidence>
<keyword evidence="2" id="KW-0963">Cytoplasm</keyword>
<comment type="caution">
    <text evidence="18">The sequence shown here is derived from an EMBL/GenBank/DDBJ whole genome shotgun (WGS) entry which is preliminary data.</text>
</comment>
<dbReference type="InterPro" id="IPR041552">
    <property type="entry name" value="UvrA_DNA-bd"/>
</dbReference>
<keyword evidence="10" id="KW-0067">ATP-binding</keyword>
<dbReference type="Proteomes" id="UP000627715">
    <property type="component" value="Unassembled WGS sequence"/>
</dbReference>
<dbReference type="PROSITE" id="PS50893">
    <property type="entry name" value="ABC_TRANSPORTER_2"/>
    <property type="match status" value="1"/>
</dbReference>
<evidence type="ECO:0000313" key="19">
    <source>
        <dbReference type="Proteomes" id="UP000627715"/>
    </source>
</evidence>
<evidence type="ECO:0000256" key="10">
    <source>
        <dbReference type="ARBA" id="ARBA00022840"/>
    </source>
</evidence>
<evidence type="ECO:0000256" key="8">
    <source>
        <dbReference type="ARBA" id="ARBA00022771"/>
    </source>
</evidence>
<evidence type="ECO:0000256" key="3">
    <source>
        <dbReference type="ARBA" id="ARBA00022723"/>
    </source>
</evidence>
<reference evidence="18" key="1">
    <citation type="journal article" date="2014" name="Int. J. Syst. Evol. Microbiol.">
        <title>Complete genome sequence of Corynebacterium casei LMG S-19264T (=DSM 44701T), isolated from a smear-ripened cheese.</title>
        <authorList>
            <consortium name="US DOE Joint Genome Institute (JGI-PGF)"/>
            <person name="Walter F."/>
            <person name="Albersmeier A."/>
            <person name="Kalinowski J."/>
            <person name="Ruckert C."/>
        </authorList>
    </citation>
    <scope>NUCLEOTIDE SEQUENCE</scope>
    <source>
        <strain evidence="18">CGMCC 1.15425</strain>
    </source>
</reference>
<dbReference type="Gene3D" id="1.10.8.280">
    <property type="entry name" value="ABC transporter ATPase domain-like"/>
    <property type="match status" value="1"/>
</dbReference>
<dbReference type="PROSITE" id="PS00211">
    <property type="entry name" value="ABC_TRANSPORTER_1"/>
    <property type="match status" value="1"/>
</dbReference>
<evidence type="ECO:0000256" key="2">
    <source>
        <dbReference type="ARBA" id="ARBA00022490"/>
    </source>
</evidence>
<keyword evidence="4" id="KW-0677">Repeat</keyword>
<organism evidence="18 19">
    <name type="scientific">Pseudohongiella nitratireducens</name>
    <dbReference type="NCBI Taxonomy" id="1768907"/>
    <lineage>
        <taxon>Bacteria</taxon>
        <taxon>Pseudomonadati</taxon>
        <taxon>Pseudomonadota</taxon>
        <taxon>Gammaproteobacteria</taxon>
        <taxon>Pseudomonadales</taxon>
        <taxon>Pseudohongiellaceae</taxon>
        <taxon>Pseudohongiella</taxon>
    </lineage>
</organism>
<evidence type="ECO:0000256" key="13">
    <source>
        <dbReference type="ARBA" id="ARBA00023204"/>
    </source>
</evidence>
<dbReference type="InterPro" id="IPR017871">
    <property type="entry name" value="ABC_transporter-like_CS"/>
</dbReference>
<dbReference type="Pfam" id="PF17760">
    <property type="entry name" value="UvrA_inter"/>
    <property type="match status" value="2"/>
</dbReference>
<dbReference type="GO" id="GO:0003677">
    <property type="term" value="F:DNA binding"/>
    <property type="evidence" value="ECO:0007669"/>
    <property type="project" value="UniProtKB-KW"/>
</dbReference>
<proteinExistence type="inferred from homology"/>
<dbReference type="GO" id="GO:0005524">
    <property type="term" value="F:ATP binding"/>
    <property type="evidence" value="ECO:0007669"/>
    <property type="project" value="UniProtKB-KW"/>
</dbReference>
<evidence type="ECO:0000256" key="16">
    <source>
        <dbReference type="ARBA" id="ARBA00042156"/>
    </source>
</evidence>
<dbReference type="InterPro" id="IPR027417">
    <property type="entry name" value="P-loop_NTPase"/>
</dbReference>
<keyword evidence="11" id="KW-0267">Excision nuclease</keyword>
<evidence type="ECO:0000256" key="11">
    <source>
        <dbReference type="ARBA" id="ARBA00022881"/>
    </source>
</evidence>
<sequence length="1854" mass="205091">MSRQKQTPPSTAVTTEIEAIVLRGARQNNLKNLSLDIPVNRLVVITGVSGSGKSTLAFDTIYAEGQRRYIETFSAYARQFLDRMDKPAVDNITGIPPAIAIDQSNPVRTSRSTVGTMTELNDYFKLLFARLSHLYCPDCHTRVKQDTAESIIDDLAARLPEESRLHICMPIVIPENFDEKEVRQWLEQQGYTRIQHQEGATLHVVQDRLKLRQSNFSRLREALEHAMDHGGGRVIVYSDPDGAQADTHLFSRQLHCASCDQHFRSPTPGMFSFNSPVGACESCRGFGRIIDVDYDLVIPDQNKSLAEGAIKVFQSKSYLECQMDLEKYARRKKIPLNKPWSALSDSQKAWVIDGEGGWRDNVWYGLKRFFQWLESRAYKMHIRVLLSRYRAYRVCDTCHGARLKDESLCWYLHRHYTPAASIADKSQAATERDALNIRELMTLPISDSSRFIESIKSHPELDAATELLVNEISSRLSYLLDVGLGYLTLDRQSRTLSGGEVQRINLTTALGTSLVNTLFVLDEPSIGLHSRDLNRMISILHRLRDAGNSLIVVEHDPDIIMAADLVIDIGSGPGKEGGSIQFMGTPKQLLRSRQSLTAAYLRNERQVAAPGQVASAEKPNFLSVRGASAHNLTAVDADIPLNQLVCFSGVSGSGKSTLMRDIIYRGLCRHFGEPTESPGTYQSMTGMEQLDGVVYVDQNPIGKTTRSIPATYVGAFDAIRKRFVNHPLAKERGYKPGIFSFNSGNGRCPVCSGNGFEHVEMQFLSDVYLECGECKGRRYRREILEITLVDPAAPGHALSIADVLELTVTEAQAFFADDKEVQRCLRPLSDVGLGYLQLGQAVPTLSGGESQRLKLAAHLAEVARTQNKSSRKADASKHLLFLFDEPTTGLHFQDIHVLVNALRKLLDAGHSLLIIEHNLDVLRAADHLIDLGPEGGSEGGNIVAFGSPSQIQKGDGHTAKALRDYEQALVEQKKLAEGADNQRKPVKSLRSRQVISIHKAREHNLKQIDVTIPRNKFTVISGVSGSGKSTLAFDIVFAEGQRRYLESLNAYARQFVQPAARPNVDAIHGIPPTVAIEQRTSRGGRKSTVATLTEIYHFLRLLFVKLGTQYCPDCDEAIQPQSPERILQRLTQEYPGQSLTFLAPVVVGRKGIYKELAAWASQQGYPHMRADGRVVESADWPVLDRYKEHDIEVVIDQLTLSKSNEQALSRLIDKTLAVGNGMLMVMQVDGKTELFSTQRACPGCGSSFDELDPRLFSFNSRHGWCHSCFGTGIKNEEFDETLSGEESHFLNEETGHEEQCKKCQGKRLNPTALAVRLGKSNITDMTALSVADAEHAILSLPLDDHGTRIARDVIPELQSRLQFLQKVGLGYLTLDRSAPTLSGGEAQRIRLASQLGSQLQGVCYILDEPTIGLHARDNERLVKTLRELQQQGNTVIVVEHDDATITEADHVIDVGPGAGKNGGEILVSGTVKQVMRSKASLTGQYLANPVRHPLADLRDITSRKQFENEALIVHQAQLHNLKIKEVKIPLRKLVAVTGVSGSGKSSLIRGIVYPGLKAAIADANGRKRRSSLPWVGCKSITGWDDIQSILQVDQTPIGKTPRSCPASYVGIWDNIRKLFADTVDARLRGYKPGRFSFNVAGGRCEDCSGNGMQRIEMNFLPDVRIPCETCQGWRFNAETLTVRYKEKHIGEVLAMDVDTAVTFFAAIPNIHHPLSLLQDIGLGYLTLGQQSPTLSGGEAQRIKLVSELAKAKPHVALKSNKPPHKLYVLDEPTVGLHMADVEKLIRVLHRLVDAGNSVLVIEHNLDLIAEADWVMDLGPEGGQAGGKLVCQGNPLQVLRSKKSLTAQFLRPMLT</sequence>
<evidence type="ECO:0000256" key="7">
    <source>
        <dbReference type="ARBA" id="ARBA00022769"/>
    </source>
</evidence>
<name>A0A917GV45_9GAMM</name>
<dbReference type="Pfam" id="PF17755">
    <property type="entry name" value="UvrA_DNA-bind"/>
    <property type="match status" value="1"/>
</dbReference>
<dbReference type="GO" id="GO:0005737">
    <property type="term" value="C:cytoplasm"/>
    <property type="evidence" value="ECO:0007669"/>
    <property type="project" value="UniProtKB-SubCell"/>
</dbReference>
<comment type="subcellular location">
    <subcellularLocation>
        <location evidence="1">Cytoplasm</location>
    </subcellularLocation>
</comment>
<evidence type="ECO:0000313" key="18">
    <source>
        <dbReference type="EMBL" id="GGG57586.1"/>
    </source>
</evidence>
<evidence type="ECO:0000256" key="6">
    <source>
        <dbReference type="ARBA" id="ARBA00022763"/>
    </source>
</evidence>
<protein>
    <recommendedName>
        <fullName evidence="15">UvrABC system protein A</fullName>
    </recommendedName>
    <alternativeName>
        <fullName evidence="16">Excinuclease ABC subunit A</fullName>
    </alternativeName>
</protein>
<dbReference type="PANTHER" id="PTHR43152:SF3">
    <property type="entry name" value="UVRABC SYSTEM PROTEIN A"/>
    <property type="match status" value="1"/>
</dbReference>
<dbReference type="GO" id="GO:0016887">
    <property type="term" value="F:ATP hydrolysis activity"/>
    <property type="evidence" value="ECO:0007669"/>
    <property type="project" value="InterPro"/>
</dbReference>
<dbReference type="InterPro" id="IPR003593">
    <property type="entry name" value="AAA+_ATPase"/>
</dbReference>
<evidence type="ECO:0000256" key="1">
    <source>
        <dbReference type="ARBA" id="ARBA00004496"/>
    </source>
</evidence>
<keyword evidence="6" id="KW-0227">DNA damage</keyword>
<keyword evidence="19" id="KW-1185">Reference proteome</keyword>
<dbReference type="Gene3D" id="3.40.50.300">
    <property type="entry name" value="P-loop containing nucleotide triphosphate hydrolases"/>
    <property type="match status" value="5"/>
</dbReference>
<dbReference type="SMART" id="SM00382">
    <property type="entry name" value="AAA"/>
    <property type="match status" value="3"/>
</dbReference>
<dbReference type="InterPro" id="IPR041102">
    <property type="entry name" value="UvrA_inter"/>
</dbReference>
<comment type="similarity">
    <text evidence="14">Belongs to the ABC transporter superfamily. UvrA family.</text>
</comment>
<keyword evidence="7" id="KW-0228">DNA excision</keyword>
<keyword evidence="8" id="KW-0863">Zinc-finger</keyword>
<evidence type="ECO:0000256" key="15">
    <source>
        <dbReference type="ARBA" id="ARBA00039316"/>
    </source>
</evidence>
<dbReference type="GO" id="GO:0008270">
    <property type="term" value="F:zinc ion binding"/>
    <property type="evidence" value="ECO:0007669"/>
    <property type="project" value="UniProtKB-KW"/>
</dbReference>
<dbReference type="Gene3D" id="1.20.1580.10">
    <property type="entry name" value="ABC transporter ATPase like domain"/>
    <property type="match status" value="3"/>
</dbReference>
<feature type="domain" description="ABC transporter" evidence="17">
    <location>
        <begin position="989"/>
        <end position="1481"/>
    </location>
</feature>
<keyword evidence="12" id="KW-0238">DNA-binding</keyword>
<dbReference type="SUPFAM" id="SSF52540">
    <property type="entry name" value="P-loop containing nucleoside triphosphate hydrolases"/>
    <property type="match status" value="4"/>
</dbReference>
<dbReference type="InterPro" id="IPR004602">
    <property type="entry name" value="UvrA"/>
</dbReference>
<dbReference type="EMBL" id="BMIY01000005">
    <property type="protein sequence ID" value="GGG57586.1"/>
    <property type="molecule type" value="Genomic_DNA"/>
</dbReference>